<feature type="region of interest" description="Disordered" evidence="1">
    <location>
        <begin position="741"/>
        <end position="761"/>
    </location>
</feature>
<dbReference type="Pfam" id="PF13962">
    <property type="entry name" value="PGG"/>
    <property type="match status" value="5"/>
</dbReference>
<keyword evidence="2 4" id="KW-0812">Transmembrane</keyword>
<feature type="region of interest" description="Disordered" evidence="1">
    <location>
        <begin position="1368"/>
        <end position="1389"/>
    </location>
</feature>
<dbReference type="ExpressionAtlas" id="O24564">
    <property type="expression patterns" value="baseline and differential"/>
</dbReference>
<evidence type="ECO:0000256" key="1">
    <source>
        <dbReference type="SAM" id="MobiDB-lite"/>
    </source>
</evidence>
<feature type="transmembrane region" description="Helical" evidence="2">
    <location>
        <begin position="422"/>
        <end position="445"/>
    </location>
</feature>
<evidence type="ECO:0000313" key="4">
    <source>
        <dbReference type="EMBL" id="CAA66183.1"/>
    </source>
</evidence>
<feature type="transmembrane region" description="Helical" evidence="2">
    <location>
        <begin position="1204"/>
        <end position="1221"/>
    </location>
</feature>
<feature type="domain" description="PGG" evidence="3">
    <location>
        <begin position="1013"/>
        <end position="1125"/>
    </location>
</feature>
<dbReference type="InterPro" id="IPR026961">
    <property type="entry name" value="PGG_dom"/>
</dbReference>
<feature type="compositionally biased region" description="Basic and acidic residues" evidence="1">
    <location>
        <begin position="556"/>
        <end position="567"/>
    </location>
</feature>
<feature type="transmembrane region" description="Helical" evidence="2">
    <location>
        <begin position="1102"/>
        <end position="1119"/>
    </location>
</feature>
<evidence type="ECO:0000256" key="2">
    <source>
        <dbReference type="SAM" id="Phobius"/>
    </source>
</evidence>
<feature type="transmembrane region" description="Helical" evidence="2">
    <location>
        <begin position="1335"/>
        <end position="1357"/>
    </location>
</feature>
<feature type="transmembrane region" description="Helical" evidence="2">
    <location>
        <begin position="457"/>
        <end position="475"/>
    </location>
</feature>
<feature type="region of interest" description="Disordered" evidence="1">
    <location>
        <begin position="536"/>
        <end position="567"/>
    </location>
</feature>
<evidence type="ECO:0000259" key="3">
    <source>
        <dbReference type="Pfam" id="PF13962"/>
    </source>
</evidence>
<feature type="transmembrane region" description="Helical" evidence="2">
    <location>
        <begin position="1270"/>
        <end position="1293"/>
    </location>
</feature>
<dbReference type="PANTHER" id="PTHR24177">
    <property type="entry name" value="CASKIN"/>
    <property type="match status" value="1"/>
</dbReference>
<feature type="transmembrane region" description="Helical" evidence="2">
    <location>
        <begin position="241"/>
        <end position="261"/>
    </location>
</feature>
<feature type="domain" description="PGG" evidence="3">
    <location>
        <begin position="810"/>
        <end position="932"/>
    </location>
</feature>
<feature type="transmembrane region" description="Helical" evidence="2">
    <location>
        <begin position="481"/>
        <end position="506"/>
    </location>
</feature>
<feature type="domain" description="PGG" evidence="3">
    <location>
        <begin position="1241"/>
        <end position="1327"/>
    </location>
</feature>
<gene>
    <name evidence="4" type="primary">dek34</name>
</gene>
<feature type="region of interest" description="Disordered" evidence="1">
    <location>
        <begin position="618"/>
        <end position="642"/>
    </location>
</feature>
<feature type="transmembrane region" description="Helical" evidence="2">
    <location>
        <begin position="1305"/>
        <end position="1323"/>
    </location>
</feature>
<feature type="transmembrane region" description="Helical" evidence="2">
    <location>
        <begin position="270"/>
        <end position="290"/>
    </location>
</feature>
<dbReference type="PIR" id="T03273">
    <property type="entry name" value="T03273"/>
</dbReference>
<feature type="transmembrane region" description="Helical" evidence="2">
    <location>
        <begin position="1021"/>
        <end position="1038"/>
    </location>
</feature>
<reference evidence="4" key="1">
    <citation type="journal article" date="1999" name="J. Biol. Chem.">
        <title>TM20, a gene coding for a new class of transmembrane proteins expressed in the meristematic tissues of maize.</title>
        <authorList>
            <person name="Stiefel V."/>
            <person name="Becerra E.L."/>
            <person name="Roca R."/>
            <person name="Bastida M."/>
            <person name="Jahrmann T."/>
            <person name="Graziano E."/>
            <person name="Puigdomenech P."/>
        </authorList>
    </citation>
    <scope>NUCLEOTIDE SEQUENCE</scope>
</reference>
<accession>O24564</accession>
<feature type="transmembrane region" description="Helical" evidence="2">
    <location>
        <begin position="6"/>
        <end position="29"/>
    </location>
</feature>
<feature type="transmembrane region" description="Helical" evidence="2">
    <location>
        <begin position="1070"/>
        <end position="1090"/>
    </location>
</feature>
<organism evidence="4">
    <name type="scientific">Zea mays</name>
    <name type="common">Maize</name>
    <dbReference type="NCBI Taxonomy" id="4577"/>
    <lineage>
        <taxon>Eukaryota</taxon>
        <taxon>Viridiplantae</taxon>
        <taxon>Streptophyta</taxon>
        <taxon>Embryophyta</taxon>
        <taxon>Tracheophyta</taxon>
        <taxon>Spermatophyta</taxon>
        <taxon>Magnoliopsida</taxon>
        <taxon>Liliopsida</taxon>
        <taxon>Poales</taxon>
        <taxon>Poaceae</taxon>
        <taxon>PACMAD clade</taxon>
        <taxon>Panicoideae</taxon>
        <taxon>Andropogonodae</taxon>
        <taxon>Andropogoneae</taxon>
        <taxon>Tripsacinae</taxon>
        <taxon>Zea</taxon>
    </lineage>
</organism>
<sequence length="1389" mass="152622">MSYTHAHGLIIDLDVVVCVCVGSFSLSFLEINIVLAFQRVFSLRSSLGALTSPKSSSSFFGSCQFHTPLFLSRSILGFLFIPDTSSLKPKTPCSLFFRCIVGEGSFTCEAEVSNHCWRASSHMASTAATPEAGSNHSEDGTTVELPIVVTGSTSQESIDTPSTRYLLAPSHVSSSSFTADIELLWRLRKYLLLLGILAVGVTYNAGLTPPGGFWSKNTQGQSGHEAGDPVLRALFFPRHEVFFYCNATAFAASLVLIILLLSKNVARQRLWLRSMQLTMVLDLFSLMGAYAAGSCRAVKSSIYIWVLVLSVFTYIMIHILVFMKVVPRFVSEKRFVPKRLKDVARSVERWILSRCGVHRSEKNSSHEKDLEEARKFTLVLVTFAATVAYQAGLSPPGGFWAENDENKTPATSMLRSGNLPRYNTFVVCNSTSFVASLVTIILLLSPELSRHGIRSRAVTVCVVVDILGLVGAYAAGSCRSVVTSVSAVLVAVLVWICFAVLAGIFVNRSVAEWFGKKIKPDIMRCIDRFGRVFSSNHGRKRSRNPEGENSIASHQQTEESIKGEAEAETARVPEYQLPYHQLAPDIEEGECPGEQQSPGKQQPTNIEVVSISEHASVNEKQAENSSSVMCKLGSQSTDPNSAANEAMTETETGDPFMIFSEVQMLIPICLTLTLNPAENIQDANMEEQQSSLVDGLKTPTTVAGMSNHEHQSVDNHVVQNLIRQTFSTEDQESTTVECLSDIAPNNHNGATNSFKEEKEASEQHLQANEIESFRTNNVARPVENGNVGMYEVTPRQDDGDVNAGANPTDEHLKKSRTYLLLLAILAVSLAYQSGLNPPGGFWTQRGTNNSPKSTHHRPYHLPGDPILEDTRHRRYIAFFYLNAIAFVASLVMIIMLLNRRMSYKGIKRYALQMAMIVDLLALTGSYIMGSSRGTKSSIYIWLLVCLVLVYVAVHVLIATHVIPEGCKKAVAQKIENFSCRYIWTKASFRNRGIDGNGSDCEAGQSQRSDADDKTWERRRNLLLMLAVLAATVTYQAGINPPGGVWSDDSSASGKPGDPILQHNNSKRYDVFYYSNSLSFVASVVITILLVNKESCEHGIKSYALRVCLVVGLVSLLIAYSAGSSRKARESIYLIVIAVAVLIALVIQVLLLSCTQDSLRGPTGQFIERLLQLLFGTDKAWHGDTSKQKESSGRPEKKVRKRHKYLMLLAVLAASITYQAGLNPPGGFWSDDNEGHVEGNPGLKPPGALWSDNKGHLAGNPVLLDINPRRYEIFFCFNSISFMASIVVVMFLLNKSARKKAVPLEVLHLIMILDLLALMTAFAAGSCRKFRTSVYVYGLVLGVVVYLVIAVLLSSGIAKCLRPMDRNRVSSQRSPIRAPTASTRIPGDHA</sequence>
<protein>
    <submittedName>
        <fullName evidence="4">Embryogenesis transmembrane protein</fullName>
    </submittedName>
</protein>
<keyword evidence="2" id="KW-1133">Transmembrane helix</keyword>
<feature type="transmembrane region" description="Helical" evidence="2">
    <location>
        <begin position="376"/>
        <end position="393"/>
    </location>
</feature>
<feature type="transmembrane region" description="Helical" evidence="2">
    <location>
        <begin position="302"/>
        <end position="323"/>
    </location>
</feature>
<feature type="transmembrane region" description="Helical" evidence="2">
    <location>
        <begin position="909"/>
        <end position="927"/>
    </location>
</feature>
<feature type="compositionally biased region" description="Polar residues" evidence="1">
    <location>
        <begin position="623"/>
        <end position="642"/>
    </location>
</feature>
<feature type="transmembrane region" description="Helical" evidence="2">
    <location>
        <begin position="875"/>
        <end position="897"/>
    </location>
</feature>
<dbReference type="EMBL" id="X97570">
    <property type="protein sequence ID" value="CAA66183.1"/>
    <property type="molecule type" value="Genomic_DNA"/>
</dbReference>
<dbReference type="TCDB" id="9.A.43.1.9">
    <property type="family name" value="the cadmium tolerance efflux pump (ctep) family"/>
</dbReference>
<feature type="transmembrane region" description="Helical" evidence="2">
    <location>
        <begin position="818"/>
        <end position="835"/>
    </location>
</feature>
<feature type="compositionally biased region" description="Polar residues" evidence="1">
    <location>
        <begin position="741"/>
        <end position="753"/>
    </location>
</feature>
<dbReference type="PANTHER" id="PTHR24177:SF43">
    <property type="entry name" value="OS06G0292100 PROTEIN"/>
    <property type="match status" value="1"/>
</dbReference>
<proteinExistence type="predicted"/>
<feature type="transmembrane region" description="Helical" evidence="2">
    <location>
        <begin position="190"/>
        <end position="207"/>
    </location>
</feature>
<feature type="domain" description="PGG" evidence="3">
    <location>
        <begin position="368"/>
        <end position="479"/>
    </location>
</feature>
<feature type="domain" description="PGG" evidence="3">
    <location>
        <begin position="184"/>
        <end position="296"/>
    </location>
</feature>
<feature type="transmembrane region" description="Helical" evidence="2">
    <location>
        <begin position="1131"/>
        <end position="1151"/>
    </location>
</feature>
<name>O24564_MAIZE</name>
<feature type="transmembrane region" description="Helical" evidence="2">
    <location>
        <begin position="939"/>
        <end position="958"/>
    </location>
</feature>
<keyword evidence="2" id="KW-0472">Membrane</keyword>